<keyword evidence="2" id="KW-1185">Reference proteome</keyword>
<dbReference type="AlphaFoldDB" id="A0AAD2K698"/>
<evidence type="ECO:0000313" key="2">
    <source>
        <dbReference type="Proteomes" id="UP001295794"/>
    </source>
</evidence>
<sequence>MTRTNDLPLASSKLHPAFATSVYLALALSCCPFDGVCIHFSTHSYIHIWPIRLCHKPRRPSLIVILSQADCVLRRFVPRRGAHLRRTRPWTASLVPWEIHHLANWLPNLWKGRIPESGGQCERSCCTGPCKKCRRLGTSQTWRNSRRGHGGEHRDRSGTCLPGKGLQMCHLHAQHSKSGKDRPVAHAGCRSLSCPGCRVRESREL</sequence>
<comment type="caution">
    <text evidence="1">The sequence shown here is derived from an EMBL/GenBank/DDBJ whole genome shotgun (WGS) entry which is preliminary data.</text>
</comment>
<evidence type="ECO:0000313" key="1">
    <source>
        <dbReference type="EMBL" id="CAK5281485.1"/>
    </source>
</evidence>
<dbReference type="Proteomes" id="UP001295794">
    <property type="component" value="Unassembled WGS sequence"/>
</dbReference>
<dbReference type="PROSITE" id="PS51257">
    <property type="entry name" value="PROKAR_LIPOPROTEIN"/>
    <property type="match status" value="1"/>
</dbReference>
<proteinExistence type="predicted"/>
<organism evidence="1 2">
    <name type="scientific">Mycena citricolor</name>
    <dbReference type="NCBI Taxonomy" id="2018698"/>
    <lineage>
        <taxon>Eukaryota</taxon>
        <taxon>Fungi</taxon>
        <taxon>Dikarya</taxon>
        <taxon>Basidiomycota</taxon>
        <taxon>Agaricomycotina</taxon>
        <taxon>Agaricomycetes</taxon>
        <taxon>Agaricomycetidae</taxon>
        <taxon>Agaricales</taxon>
        <taxon>Marasmiineae</taxon>
        <taxon>Mycenaceae</taxon>
        <taxon>Mycena</taxon>
    </lineage>
</organism>
<name>A0AAD2K698_9AGAR</name>
<reference evidence="1" key="1">
    <citation type="submission" date="2023-11" db="EMBL/GenBank/DDBJ databases">
        <authorList>
            <person name="De Vega J J."/>
            <person name="De Vega J J."/>
        </authorList>
    </citation>
    <scope>NUCLEOTIDE SEQUENCE</scope>
</reference>
<dbReference type="EMBL" id="CAVNYO010000444">
    <property type="protein sequence ID" value="CAK5281485.1"/>
    <property type="molecule type" value="Genomic_DNA"/>
</dbReference>
<accession>A0AAD2K698</accession>
<protein>
    <submittedName>
        <fullName evidence="1">Uncharacterized protein</fullName>
    </submittedName>
</protein>
<gene>
    <name evidence="1" type="ORF">MYCIT1_LOCUS32637</name>
</gene>